<feature type="compositionally biased region" description="Low complexity" evidence="1">
    <location>
        <begin position="56"/>
        <end position="71"/>
    </location>
</feature>
<sequence>MAGRRTKIIAAAGAAVIVAGLVIGGVALGTSGVFEPAGTPETETVVEEPRWDEPAPDVGPGDAPGPDSGQPTGTDGICWVFSGGGWIGAPCPPGADD</sequence>
<name>A0ABN2KYE3_9MICO</name>
<accession>A0ABN2KYE3</accession>
<evidence type="ECO:0000313" key="2">
    <source>
        <dbReference type="EMBL" id="GAA1769486.1"/>
    </source>
</evidence>
<dbReference type="EMBL" id="BAAANH010000008">
    <property type="protein sequence ID" value="GAA1769486.1"/>
    <property type="molecule type" value="Genomic_DNA"/>
</dbReference>
<evidence type="ECO:0000256" key="1">
    <source>
        <dbReference type="SAM" id="MobiDB-lite"/>
    </source>
</evidence>
<reference evidence="2 3" key="1">
    <citation type="journal article" date="2019" name="Int. J. Syst. Evol. Microbiol.">
        <title>The Global Catalogue of Microorganisms (GCM) 10K type strain sequencing project: providing services to taxonomists for standard genome sequencing and annotation.</title>
        <authorList>
            <consortium name="The Broad Institute Genomics Platform"/>
            <consortium name="The Broad Institute Genome Sequencing Center for Infectious Disease"/>
            <person name="Wu L."/>
            <person name="Ma J."/>
        </authorList>
    </citation>
    <scope>NUCLEOTIDE SEQUENCE [LARGE SCALE GENOMIC DNA]</scope>
    <source>
        <strain evidence="2 3">JCM 14319</strain>
    </source>
</reference>
<protein>
    <submittedName>
        <fullName evidence="2">Uncharacterized protein</fullName>
    </submittedName>
</protein>
<evidence type="ECO:0000313" key="3">
    <source>
        <dbReference type="Proteomes" id="UP001500506"/>
    </source>
</evidence>
<proteinExistence type="predicted"/>
<gene>
    <name evidence="2" type="ORF">GCM10009747_33280</name>
</gene>
<dbReference type="Proteomes" id="UP001500506">
    <property type="component" value="Unassembled WGS sequence"/>
</dbReference>
<keyword evidence="3" id="KW-1185">Reference proteome</keyword>
<comment type="caution">
    <text evidence="2">The sequence shown here is derived from an EMBL/GenBank/DDBJ whole genome shotgun (WGS) entry which is preliminary data.</text>
</comment>
<organism evidence="2 3">
    <name type="scientific">Agromyces humatus</name>
    <dbReference type="NCBI Taxonomy" id="279573"/>
    <lineage>
        <taxon>Bacteria</taxon>
        <taxon>Bacillati</taxon>
        <taxon>Actinomycetota</taxon>
        <taxon>Actinomycetes</taxon>
        <taxon>Micrococcales</taxon>
        <taxon>Microbacteriaceae</taxon>
        <taxon>Agromyces</taxon>
    </lineage>
</organism>
<dbReference type="RefSeq" id="WP_232500070.1">
    <property type="nucleotide sequence ID" value="NZ_BAAANH010000008.1"/>
</dbReference>
<feature type="region of interest" description="Disordered" evidence="1">
    <location>
        <begin position="30"/>
        <end position="79"/>
    </location>
</feature>